<organism evidence="1 2">
    <name type="scientific">Morganella morganii</name>
    <name type="common">Proteus morganii</name>
    <dbReference type="NCBI Taxonomy" id="582"/>
    <lineage>
        <taxon>Bacteria</taxon>
        <taxon>Pseudomonadati</taxon>
        <taxon>Pseudomonadota</taxon>
        <taxon>Gammaproteobacteria</taxon>
        <taxon>Enterobacterales</taxon>
        <taxon>Morganellaceae</taxon>
        <taxon>Morganella</taxon>
    </lineage>
</organism>
<sequence>MFHFINSSVYLTNNISITPLYNIVRRIYMLLFQPEILVFAVQRNKIILNDRFSLSEAGYTQLSSFIVCDTGCRK</sequence>
<reference evidence="1" key="1">
    <citation type="submission" date="2017-12" db="EMBL/GenBank/DDBJ databases">
        <title>Genome sequencing and analysis.</title>
        <authorList>
            <person name="Huang Y.-T."/>
        </authorList>
    </citation>
    <scope>NUCLEOTIDE SEQUENCE</scope>
    <source>
        <strain evidence="1">VGH116</strain>
    </source>
</reference>
<comment type="caution">
    <text evidence="1">The sequence shown here is derived from an EMBL/GenBank/DDBJ whole genome shotgun (WGS) entry which is preliminary data.</text>
</comment>
<evidence type="ECO:0000313" key="1">
    <source>
        <dbReference type="EMBL" id="MBE8610969.1"/>
    </source>
</evidence>
<dbReference type="AlphaFoldDB" id="A0A2C5SPQ8"/>
<gene>
    <name evidence="1" type="ORF">CYG68_00810</name>
</gene>
<proteinExistence type="predicted"/>
<name>A0A2C5SPQ8_MORMO</name>
<dbReference type="Proteomes" id="UP000650477">
    <property type="component" value="Unassembled WGS sequence"/>
</dbReference>
<protein>
    <submittedName>
        <fullName evidence="1">Uncharacterized protein</fullName>
    </submittedName>
</protein>
<accession>A0A2C5SPQ8</accession>
<dbReference type="EMBL" id="PKLF01000001">
    <property type="protein sequence ID" value="MBE8610969.1"/>
    <property type="molecule type" value="Genomic_DNA"/>
</dbReference>
<evidence type="ECO:0000313" key="2">
    <source>
        <dbReference type="Proteomes" id="UP000650477"/>
    </source>
</evidence>